<dbReference type="GO" id="GO:1903785">
    <property type="term" value="P:L-valine transmembrane transport"/>
    <property type="evidence" value="ECO:0007669"/>
    <property type="project" value="TreeGrafter"/>
</dbReference>
<keyword evidence="3" id="KW-0813">Transport</keyword>
<dbReference type="PANTHER" id="PTHR34979">
    <property type="entry name" value="INNER MEMBRANE PROTEIN YGAZ"/>
    <property type="match status" value="1"/>
</dbReference>
<keyword evidence="6 8" id="KW-1133">Transmembrane helix</keyword>
<evidence type="ECO:0000256" key="7">
    <source>
        <dbReference type="ARBA" id="ARBA00023136"/>
    </source>
</evidence>
<feature type="transmembrane region" description="Helical" evidence="8">
    <location>
        <begin position="20"/>
        <end position="46"/>
    </location>
</feature>
<dbReference type="Proteomes" id="UP000190328">
    <property type="component" value="Unassembled WGS sequence"/>
</dbReference>
<gene>
    <name evidence="9" type="ORF">SAMN02745116_01506</name>
</gene>
<evidence type="ECO:0000313" key="9">
    <source>
        <dbReference type="EMBL" id="SJZ81411.1"/>
    </source>
</evidence>
<dbReference type="STRING" id="263852.SAMN02745116_01506"/>
<keyword evidence="4" id="KW-1003">Cell membrane</keyword>
<evidence type="ECO:0000256" key="8">
    <source>
        <dbReference type="SAM" id="Phobius"/>
    </source>
</evidence>
<evidence type="ECO:0000313" key="10">
    <source>
        <dbReference type="Proteomes" id="UP000190328"/>
    </source>
</evidence>
<sequence length="234" mass="25267">MHKGKELTFVDGVHAAMPTMLGYAGIAFSLGVVASSISLSPMEMLLMSLLLYAGSGQFILCSMIALQAPISAIAVTIFMVNLRHLMMGFSASSSFSHLTLFQAVGIGSLLTDESYGVLMLQRAKGVGVSISWMNGLNVASYFSWMTCSVLGVFAGKLFPSPKQFGLDYALIGMFIGLFVLQFFSQIKEWKKYVLIIASVWISLFLLLSVVSVYLAVILASILGCVIGVCIDERI</sequence>
<dbReference type="Pfam" id="PF03591">
    <property type="entry name" value="AzlC"/>
    <property type="match status" value="1"/>
</dbReference>
<dbReference type="RefSeq" id="WP_078807442.1">
    <property type="nucleotide sequence ID" value="NZ_FUXI01000016.1"/>
</dbReference>
<dbReference type="OrthoDB" id="3177005at2"/>
<feature type="transmembrane region" description="Helical" evidence="8">
    <location>
        <begin position="132"/>
        <end position="154"/>
    </location>
</feature>
<keyword evidence="10" id="KW-1185">Reference proteome</keyword>
<organism evidence="9 10">
    <name type="scientific">Pilibacter termitis</name>
    <dbReference type="NCBI Taxonomy" id="263852"/>
    <lineage>
        <taxon>Bacteria</taxon>
        <taxon>Bacillati</taxon>
        <taxon>Bacillota</taxon>
        <taxon>Bacilli</taxon>
        <taxon>Lactobacillales</taxon>
        <taxon>Enterococcaceae</taxon>
        <taxon>Pilibacter</taxon>
    </lineage>
</organism>
<dbReference type="InterPro" id="IPR011606">
    <property type="entry name" value="Brnchd-chn_aa_trnsp_permease"/>
</dbReference>
<feature type="transmembrane region" description="Helical" evidence="8">
    <location>
        <begin position="100"/>
        <end position="120"/>
    </location>
</feature>
<evidence type="ECO:0000256" key="2">
    <source>
        <dbReference type="ARBA" id="ARBA00010735"/>
    </source>
</evidence>
<keyword evidence="5 8" id="KW-0812">Transmembrane</keyword>
<feature type="transmembrane region" description="Helical" evidence="8">
    <location>
        <begin position="58"/>
        <end position="80"/>
    </location>
</feature>
<dbReference type="EMBL" id="FUXI01000016">
    <property type="protein sequence ID" value="SJZ81411.1"/>
    <property type="molecule type" value="Genomic_DNA"/>
</dbReference>
<dbReference type="PANTHER" id="PTHR34979:SF1">
    <property type="entry name" value="INNER MEMBRANE PROTEIN YGAZ"/>
    <property type="match status" value="1"/>
</dbReference>
<evidence type="ECO:0000256" key="6">
    <source>
        <dbReference type="ARBA" id="ARBA00022989"/>
    </source>
</evidence>
<evidence type="ECO:0000256" key="1">
    <source>
        <dbReference type="ARBA" id="ARBA00004651"/>
    </source>
</evidence>
<evidence type="ECO:0000256" key="3">
    <source>
        <dbReference type="ARBA" id="ARBA00022448"/>
    </source>
</evidence>
<feature type="transmembrane region" description="Helical" evidence="8">
    <location>
        <begin position="166"/>
        <end position="184"/>
    </location>
</feature>
<protein>
    <submittedName>
        <fullName evidence="9">Predicted branched-chain amino acid permease (Azaleucine resistance)</fullName>
    </submittedName>
</protein>
<dbReference type="GO" id="GO:0005886">
    <property type="term" value="C:plasma membrane"/>
    <property type="evidence" value="ECO:0007669"/>
    <property type="project" value="UniProtKB-SubCell"/>
</dbReference>
<accession>A0A1T4NQ16</accession>
<proteinExistence type="inferred from homology"/>
<comment type="subcellular location">
    <subcellularLocation>
        <location evidence="1">Cell membrane</location>
        <topology evidence="1">Multi-pass membrane protein</topology>
    </subcellularLocation>
</comment>
<keyword evidence="7 8" id="KW-0472">Membrane</keyword>
<evidence type="ECO:0000256" key="4">
    <source>
        <dbReference type="ARBA" id="ARBA00022475"/>
    </source>
</evidence>
<evidence type="ECO:0000256" key="5">
    <source>
        <dbReference type="ARBA" id="ARBA00022692"/>
    </source>
</evidence>
<name>A0A1T4NQ16_9ENTE</name>
<comment type="similarity">
    <text evidence="2">Belongs to the AzlC family.</text>
</comment>
<reference evidence="9 10" key="1">
    <citation type="submission" date="2017-02" db="EMBL/GenBank/DDBJ databases">
        <authorList>
            <person name="Peterson S.W."/>
        </authorList>
    </citation>
    <scope>NUCLEOTIDE SEQUENCE [LARGE SCALE GENOMIC DNA]</scope>
    <source>
        <strain evidence="9 10">ATCC BAA-1030</strain>
    </source>
</reference>
<dbReference type="AlphaFoldDB" id="A0A1T4NQ16"/>